<dbReference type="Pfam" id="PF06891">
    <property type="entry name" value="P2_Phage_GpR"/>
    <property type="match status" value="1"/>
</dbReference>
<dbReference type="Proteomes" id="UP000240212">
    <property type="component" value="Unassembled WGS sequence"/>
</dbReference>
<keyword evidence="2" id="KW-1185">Reference proteome</keyword>
<dbReference type="RefSeq" id="WP_106878101.1">
    <property type="nucleotide sequence ID" value="NZ_PYEP01000008.1"/>
</dbReference>
<gene>
    <name evidence="1" type="ORF">C7G83_17050</name>
</gene>
<protein>
    <submittedName>
        <fullName evidence="1">Phage tail protein</fullName>
    </submittedName>
</protein>
<accession>A0A2P8VGL7</accession>
<evidence type="ECO:0000313" key="2">
    <source>
        <dbReference type="Proteomes" id="UP000240212"/>
    </source>
</evidence>
<name>A0A2P8VGL7_9ENTR</name>
<evidence type="ECO:0000313" key="1">
    <source>
        <dbReference type="EMBL" id="PSN06248.1"/>
    </source>
</evidence>
<sequence>MLKPTSLRQALVAALPALHDNPEHLRLTTGSGRVVATLAASLSFEAHYPLTLTLAPFSGELEEVITPLLAWLRVNQPDVMSRAAEQPGAIGWQLTTADDGSQRLEIQLTLSERAIVSQQEGSLHTVWVPEPQEPAPVTRPVELWMKDELVSRQSSPDEG</sequence>
<reference evidence="1 2" key="1">
    <citation type="submission" date="2018-03" db="EMBL/GenBank/DDBJ databases">
        <title>Draft genome sequence of the first documented clinical Siccibacter turicensis isolate in Austria.</title>
        <authorList>
            <person name="Lepuschitz S."/>
            <person name="Pekard-Amenitsch S."/>
            <person name="Haunold R."/>
            <person name="Schill S."/>
            <person name="Mach R."/>
            <person name="Allerberger F."/>
            <person name="Ruppitsch W."/>
            <person name="Forsythe S.J."/>
        </authorList>
    </citation>
    <scope>NUCLEOTIDE SEQUENCE [LARGE SCALE GENOMIC DNA]</scope>
    <source>
        <strain evidence="1 2">6100069499-17</strain>
    </source>
</reference>
<dbReference type="STRING" id="1388748.GCA_000463155_00659"/>
<organism evidence="1 2">
    <name type="scientific">Siccibacter turicensis</name>
    <dbReference type="NCBI Taxonomy" id="357233"/>
    <lineage>
        <taxon>Bacteria</taxon>
        <taxon>Pseudomonadati</taxon>
        <taxon>Pseudomonadota</taxon>
        <taxon>Gammaproteobacteria</taxon>
        <taxon>Enterobacterales</taxon>
        <taxon>Enterobacteriaceae</taxon>
        <taxon>Siccibacter</taxon>
    </lineage>
</organism>
<comment type="caution">
    <text evidence="1">The sequence shown here is derived from an EMBL/GenBank/DDBJ whole genome shotgun (WGS) entry which is preliminary data.</text>
</comment>
<dbReference type="AlphaFoldDB" id="A0A2P8VGL7"/>
<proteinExistence type="predicted"/>
<dbReference type="InterPro" id="IPR009678">
    <property type="entry name" value="Phage_tail_completion_R"/>
</dbReference>
<dbReference type="OrthoDB" id="8564199at2"/>
<dbReference type="EMBL" id="PYEP01000008">
    <property type="protein sequence ID" value="PSN06248.1"/>
    <property type="molecule type" value="Genomic_DNA"/>
</dbReference>